<feature type="compositionally biased region" description="Low complexity" evidence="1">
    <location>
        <begin position="17"/>
        <end position="27"/>
    </location>
</feature>
<dbReference type="Proteomes" id="UP000248148">
    <property type="component" value="Unassembled WGS sequence"/>
</dbReference>
<proteinExistence type="predicted"/>
<keyword evidence="3" id="KW-1185">Reference proteome</keyword>
<protein>
    <submittedName>
        <fullName evidence="2">Uncharacterized protein</fullName>
    </submittedName>
</protein>
<comment type="caution">
    <text evidence="2">The sequence shown here is derived from an EMBL/GenBank/DDBJ whole genome shotgun (WGS) entry which is preliminary data.</text>
</comment>
<dbReference type="RefSeq" id="WP_110780923.1">
    <property type="nucleotide sequence ID" value="NZ_QJTI01000010.1"/>
</dbReference>
<dbReference type="AlphaFoldDB" id="A0A318TDU8"/>
<reference evidence="2 3" key="1">
    <citation type="submission" date="2018-06" db="EMBL/GenBank/DDBJ databases">
        <title>Genomic Encyclopedia of Archaeal and Bacterial Type Strains, Phase II (KMG-II): from individual species to whole genera.</title>
        <authorList>
            <person name="Goeker M."/>
        </authorList>
    </citation>
    <scope>NUCLEOTIDE SEQUENCE [LARGE SCALE GENOMIC DNA]</scope>
    <source>
        <strain evidence="2 3">JCM 11668</strain>
    </source>
</reference>
<organism evidence="2 3">
    <name type="scientific">Rhodopseudomonas faecalis</name>
    <dbReference type="NCBI Taxonomy" id="99655"/>
    <lineage>
        <taxon>Bacteria</taxon>
        <taxon>Pseudomonadati</taxon>
        <taxon>Pseudomonadota</taxon>
        <taxon>Alphaproteobacteria</taxon>
        <taxon>Hyphomicrobiales</taxon>
        <taxon>Nitrobacteraceae</taxon>
        <taxon>Rhodopseudomonas</taxon>
    </lineage>
</organism>
<evidence type="ECO:0000313" key="2">
    <source>
        <dbReference type="EMBL" id="PYF02763.1"/>
    </source>
</evidence>
<sequence>MSDGESSKPVNEGGEAGSAAPPAEDSPVSLSTAISDVAASAAQWHFRIDELIAHLDSVEDTIDFLPDQETRLTLRRNLRNKRSQLRDAGRQLTHQVRTLSRFAAVRDRS</sequence>
<evidence type="ECO:0000313" key="3">
    <source>
        <dbReference type="Proteomes" id="UP000248148"/>
    </source>
</evidence>
<feature type="region of interest" description="Disordered" evidence="1">
    <location>
        <begin position="1"/>
        <end position="30"/>
    </location>
</feature>
<evidence type="ECO:0000256" key="1">
    <source>
        <dbReference type="SAM" id="MobiDB-lite"/>
    </source>
</evidence>
<gene>
    <name evidence="2" type="ORF">BJ122_110100</name>
</gene>
<dbReference type="EMBL" id="QJTI01000010">
    <property type="protein sequence ID" value="PYF02763.1"/>
    <property type="molecule type" value="Genomic_DNA"/>
</dbReference>
<accession>A0A318TDU8</accession>
<dbReference type="OrthoDB" id="9981530at2"/>
<name>A0A318TDU8_9BRAD</name>